<feature type="domain" description="Moybdenum cofactor oxidoreductase dimerisation" evidence="6">
    <location>
        <begin position="307"/>
        <end position="409"/>
    </location>
</feature>
<proteinExistence type="predicted"/>
<gene>
    <name evidence="7" type="primary">soxC</name>
    <name evidence="7" type="ORF">L2764_18685</name>
</gene>
<reference evidence="7 8" key="1">
    <citation type="submission" date="2022-01" db="EMBL/GenBank/DDBJ databases">
        <title>Whole genome-based taxonomy of the Shewanellaceae.</title>
        <authorList>
            <person name="Martin-Rodriguez A.J."/>
        </authorList>
    </citation>
    <scope>NUCLEOTIDE SEQUENCE [LARGE SCALE GENOMIC DNA]</scope>
    <source>
        <strain evidence="7 8">DSM 17177</strain>
    </source>
</reference>
<dbReference type="InterPro" id="IPR000572">
    <property type="entry name" value="OxRdtase_Mopterin-bd_dom"/>
</dbReference>
<dbReference type="InterPro" id="IPR036374">
    <property type="entry name" value="OxRdtase_Mopterin-bd_sf"/>
</dbReference>
<protein>
    <submittedName>
        <fullName evidence="7">Sulfite dehydrogenase</fullName>
        <ecNumber evidence="7">1.8.2.1</ecNumber>
    </submittedName>
</protein>
<dbReference type="EMBL" id="JAKIKS010000088">
    <property type="protein sequence ID" value="MCL1126453.1"/>
    <property type="molecule type" value="Genomic_DNA"/>
</dbReference>
<dbReference type="Gene3D" id="3.90.420.10">
    <property type="entry name" value="Oxidoreductase, molybdopterin-binding domain"/>
    <property type="match status" value="1"/>
</dbReference>
<evidence type="ECO:0000256" key="3">
    <source>
        <dbReference type="ARBA" id="ARBA00022723"/>
    </source>
</evidence>
<dbReference type="PRINTS" id="PR00407">
    <property type="entry name" value="EUMOPTERIN"/>
</dbReference>
<feature type="domain" description="Oxidoreductase molybdopterin-binding" evidence="5">
    <location>
        <begin position="121"/>
        <end position="282"/>
    </location>
</feature>
<dbReference type="RefSeq" id="WP_248941841.1">
    <property type="nucleotide sequence ID" value="NZ_JAKIKS010000088.1"/>
</dbReference>
<dbReference type="EC" id="1.8.2.1" evidence="7"/>
<dbReference type="SUPFAM" id="SSF56524">
    <property type="entry name" value="Oxidoreductase molybdopterin-binding domain"/>
    <property type="match status" value="1"/>
</dbReference>
<evidence type="ECO:0000256" key="1">
    <source>
        <dbReference type="ARBA" id="ARBA00001924"/>
    </source>
</evidence>
<keyword evidence="3" id="KW-0479">Metal-binding</keyword>
<dbReference type="PANTHER" id="PTHR19372:SF7">
    <property type="entry name" value="SULFITE OXIDASE, MITOCHONDRIAL"/>
    <property type="match status" value="1"/>
</dbReference>
<dbReference type="Proteomes" id="UP001203423">
    <property type="component" value="Unassembled WGS sequence"/>
</dbReference>
<dbReference type="GO" id="GO:0050310">
    <property type="term" value="F:sulfite dehydrogenase activity"/>
    <property type="evidence" value="ECO:0007669"/>
    <property type="project" value="UniProtKB-EC"/>
</dbReference>
<evidence type="ECO:0000313" key="8">
    <source>
        <dbReference type="Proteomes" id="UP001203423"/>
    </source>
</evidence>
<evidence type="ECO:0000256" key="4">
    <source>
        <dbReference type="ARBA" id="ARBA00023002"/>
    </source>
</evidence>
<dbReference type="InterPro" id="IPR005066">
    <property type="entry name" value="MoCF_OxRdtse_dimer"/>
</dbReference>
<dbReference type="InterPro" id="IPR008335">
    <property type="entry name" value="Mopterin_OxRdtase_euk"/>
</dbReference>
<dbReference type="Pfam" id="PF03404">
    <property type="entry name" value="Mo-co_dimer"/>
    <property type="match status" value="1"/>
</dbReference>
<keyword evidence="2" id="KW-0500">Molybdenum</keyword>
<sequence>MIKPNKKQSTTDCSRRNFMLKSSLFMGSGAILLSSLKQQVIAAPKILEVPIWSKSIGNPVLHHSYGLPSNFEHQVIRRKSNPDDAPVEYVPSLDQASRSFTPLADLRGVITPNGLFFERYHGGYPNIDPQKHKLIIHGLVKRNLEITVERLKRYPSINKIYFLECSGNSYSNWGENEGSSVQGIHGLVSCAQWTGVPLSLLFREAGIDLDKAKYVIAEGADAPSMARSIAITRALDDVFVAYAQNGEALRAEQGYPLRLIVPGCEGSINIKWLRRLEVTDTPLFSRNETSKYTDLLGNDMARNASLIMEAKSVIIAPSGGQILPEKGFYEIRGFAWSGRGSITAVDVSTDGGKNWQRANISSDIFPKAITEFTFPWQFTGEKAILISRAIDETGYVQPYTQQLLKSRGHNYGYHNNSMQAWEIETNGRVQNVII</sequence>
<dbReference type="InterPro" id="IPR014756">
    <property type="entry name" value="Ig_E-set"/>
</dbReference>
<evidence type="ECO:0000256" key="2">
    <source>
        <dbReference type="ARBA" id="ARBA00022505"/>
    </source>
</evidence>
<dbReference type="Gene3D" id="2.60.40.650">
    <property type="match status" value="1"/>
</dbReference>
<comment type="cofactor">
    <cofactor evidence="1">
        <name>Mo-molybdopterin</name>
        <dbReference type="ChEBI" id="CHEBI:71302"/>
    </cofactor>
</comment>
<keyword evidence="4 7" id="KW-0560">Oxidoreductase</keyword>
<keyword evidence="8" id="KW-1185">Reference proteome</keyword>
<dbReference type="PANTHER" id="PTHR19372">
    <property type="entry name" value="SULFITE REDUCTASE"/>
    <property type="match status" value="1"/>
</dbReference>
<dbReference type="SUPFAM" id="SSF81296">
    <property type="entry name" value="E set domains"/>
    <property type="match status" value="1"/>
</dbReference>
<name>A0ABT0LFH8_9GAMM</name>
<evidence type="ECO:0000259" key="5">
    <source>
        <dbReference type="Pfam" id="PF00174"/>
    </source>
</evidence>
<evidence type="ECO:0000259" key="6">
    <source>
        <dbReference type="Pfam" id="PF03404"/>
    </source>
</evidence>
<evidence type="ECO:0000313" key="7">
    <source>
        <dbReference type="EMBL" id="MCL1126453.1"/>
    </source>
</evidence>
<dbReference type="Pfam" id="PF00174">
    <property type="entry name" value="Oxidored_molyb"/>
    <property type="match status" value="1"/>
</dbReference>
<dbReference type="NCBIfam" id="TIGR04555">
    <property type="entry name" value="sulfite_DH_soxC"/>
    <property type="match status" value="1"/>
</dbReference>
<organism evidence="7 8">
    <name type="scientific">Shewanella surugensis</name>
    <dbReference type="NCBI Taxonomy" id="212020"/>
    <lineage>
        <taxon>Bacteria</taxon>
        <taxon>Pseudomonadati</taxon>
        <taxon>Pseudomonadota</taxon>
        <taxon>Gammaproteobacteria</taxon>
        <taxon>Alteromonadales</taxon>
        <taxon>Shewanellaceae</taxon>
        <taxon>Shewanella</taxon>
    </lineage>
</organism>
<accession>A0ABT0LFH8</accession>
<comment type="caution">
    <text evidence="7">The sequence shown here is derived from an EMBL/GenBank/DDBJ whole genome shotgun (WGS) entry which is preliminary data.</text>
</comment>
<dbReference type="InterPro" id="IPR030835">
    <property type="entry name" value="Sulfite_DH_SoxC"/>
</dbReference>